<evidence type="ECO:0000313" key="4">
    <source>
        <dbReference type="Proteomes" id="UP000002772"/>
    </source>
</evidence>
<reference evidence="4" key="1">
    <citation type="journal article" date="2011" name="Stand. Genomic Sci.">
        <title>Non-contiguous finished genome sequence of the opportunistic oral pathogen Prevotella multisaccharivorax type strain (PPPA20).</title>
        <authorList>
            <person name="Pati A."/>
            <person name="Gronow S."/>
            <person name="Lu M."/>
            <person name="Lapidus A."/>
            <person name="Nolan M."/>
            <person name="Lucas S."/>
            <person name="Hammon N."/>
            <person name="Deshpande S."/>
            <person name="Cheng J.F."/>
            <person name="Tapia R."/>
            <person name="Han C."/>
            <person name="Goodwin L."/>
            <person name="Pitluck S."/>
            <person name="Liolios K."/>
            <person name="Pagani I."/>
            <person name="Mavromatis K."/>
            <person name="Mikhailova N."/>
            <person name="Huntemann M."/>
            <person name="Chen A."/>
            <person name="Palaniappan K."/>
            <person name="Land M."/>
            <person name="Hauser L."/>
            <person name="Detter J.C."/>
            <person name="Brambilla E.M."/>
            <person name="Rohde M."/>
            <person name="Goker M."/>
            <person name="Woyke T."/>
            <person name="Bristow J."/>
            <person name="Eisen J.A."/>
            <person name="Markowitz V."/>
            <person name="Hugenholtz P."/>
            <person name="Kyrpides N.C."/>
            <person name="Klenk H.P."/>
            <person name="Ivanova N."/>
        </authorList>
    </citation>
    <scope>NUCLEOTIDE SEQUENCE [LARGE SCALE GENOMIC DNA]</scope>
    <source>
        <strain evidence="4">DSM 17128</strain>
    </source>
</reference>
<proteinExistence type="predicted"/>
<dbReference type="EMBL" id="GL945017">
    <property type="protein sequence ID" value="EGN57196.1"/>
    <property type="molecule type" value="Genomic_DNA"/>
</dbReference>
<feature type="chain" id="PRO_5003375423" description="Lipocalin-like domain-containing protein" evidence="1">
    <location>
        <begin position="23"/>
        <end position="226"/>
    </location>
</feature>
<dbReference type="PROSITE" id="PS51257">
    <property type="entry name" value="PROKAR_LIPOPROTEIN"/>
    <property type="match status" value="1"/>
</dbReference>
<feature type="domain" description="Lipocalin-like" evidence="2">
    <location>
        <begin position="65"/>
        <end position="145"/>
    </location>
</feature>
<evidence type="ECO:0000259" key="2">
    <source>
        <dbReference type="Pfam" id="PF13648"/>
    </source>
</evidence>
<dbReference type="InterPro" id="IPR024311">
    <property type="entry name" value="Lipocalin-like"/>
</dbReference>
<sequence>MKKMLSLMAAALVIAAPTLLTSCDDDPFYDNYYDNWGWNDDYYDGSSSWYDENNGNTLDDEADVLQGEWDGKMAYTNSDNGEVNYFNANMTFVRNSSDALKGTGTEVDYHTDNNGKVTDRQTLKFNWYISNNGNIHVKYLTQNQTAFVMDASASKRGFSLHERTGRFSGFMIGTNTKDMIQFDLYRVQNNDAKKLVSTRAAKAALTFGKATPTAVTAGKAALTDRR</sequence>
<dbReference type="Proteomes" id="UP000002772">
    <property type="component" value="Unassembled WGS sequence"/>
</dbReference>
<dbReference type="Pfam" id="PF13648">
    <property type="entry name" value="Lipocalin_4"/>
    <property type="match status" value="1"/>
</dbReference>
<dbReference type="AlphaFoldDB" id="F8N612"/>
<evidence type="ECO:0000256" key="1">
    <source>
        <dbReference type="SAM" id="SignalP"/>
    </source>
</evidence>
<dbReference type="RefSeq" id="WP_007574570.1">
    <property type="nucleotide sequence ID" value="NZ_BPTS01000002.1"/>
</dbReference>
<organism evidence="3 4">
    <name type="scientific">Hallella multisaccharivorax DSM 17128</name>
    <dbReference type="NCBI Taxonomy" id="688246"/>
    <lineage>
        <taxon>Bacteria</taxon>
        <taxon>Pseudomonadati</taxon>
        <taxon>Bacteroidota</taxon>
        <taxon>Bacteroidia</taxon>
        <taxon>Bacteroidales</taxon>
        <taxon>Prevotellaceae</taxon>
        <taxon>Hallella</taxon>
    </lineage>
</organism>
<accession>F8N612</accession>
<keyword evidence="4" id="KW-1185">Reference proteome</keyword>
<dbReference type="HOGENOM" id="CLU_086654_0_0_10"/>
<keyword evidence="1" id="KW-0732">Signal</keyword>
<feature type="signal peptide" evidence="1">
    <location>
        <begin position="1"/>
        <end position="22"/>
    </location>
</feature>
<dbReference type="STRING" id="688246.Premu_1791"/>
<name>F8N612_9BACT</name>
<protein>
    <recommendedName>
        <fullName evidence="2">Lipocalin-like domain-containing protein</fullName>
    </recommendedName>
</protein>
<gene>
    <name evidence="3" type="ORF">Premu_1791</name>
</gene>
<evidence type="ECO:0000313" key="3">
    <source>
        <dbReference type="EMBL" id="EGN57196.1"/>
    </source>
</evidence>
<dbReference type="OrthoDB" id="1081777at2"/>